<dbReference type="PANTHER" id="PTHR30055">
    <property type="entry name" value="HTH-TYPE TRANSCRIPTIONAL REGULATOR RUTR"/>
    <property type="match status" value="1"/>
</dbReference>
<dbReference type="RefSeq" id="WP_272001650.1">
    <property type="nucleotide sequence ID" value="NZ_JAQNDN010000015.1"/>
</dbReference>
<dbReference type="Proteomes" id="UP001217838">
    <property type="component" value="Unassembled WGS sequence"/>
</dbReference>
<evidence type="ECO:0000313" key="7">
    <source>
        <dbReference type="EMBL" id="MDC0671436.1"/>
    </source>
</evidence>
<gene>
    <name evidence="7" type="ORF">POL58_27045</name>
</gene>
<evidence type="ECO:0000256" key="2">
    <source>
        <dbReference type="ARBA" id="ARBA00023125"/>
    </source>
</evidence>
<protein>
    <submittedName>
        <fullName evidence="7">TetR/AcrR family transcriptional regulator</fullName>
    </submittedName>
</protein>
<proteinExistence type="predicted"/>
<evidence type="ECO:0000256" key="4">
    <source>
        <dbReference type="PROSITE-ProRule" id="PRU00335"/>
    </source>
</evidence>
<dbReference type="SUPFAM" id="SSF46689">
    <property type="entry name" value="Homeodomain-like"/>
    <property type="match status" value="1"/>
</dbReference>
<dbReference type="PANTHER" id="PTHR30055:SF234">
    <property type="entry name" value="HTH-TYPE TRANSCRIPTIONAL REGULATOR BETI"/>
    <property type="match status" value="1"/>
</dbReference>
<comment type="caution">
    <text evidence="7">The sequence shown here is derived from an EMBL/GenBank/DDBJ whole genome shotgun (WGS) entry which is preliminary data.</text>
</comment>
<name>A0ABT5BEL7_9BACT</name>
<dbReference type="PROSITE" id="PS50977">
    <property type="entry name" value="HTH_TETR_2"/>
    <property type="match status" value="1"/>
</dbReference>
<feature type="region of interest" description="Disordered" evidence="5">
    <location>
        <begin position="1"/>
        <end position="35"/>
    </location>
</feature>
<evidence type="ECO:0000313" key="8">
    <source>
        <dbReference type="Proteomes" id="UP001217838"/>
    </source>
</evidence>
<accession>A0ABT5BEL7</accession>
<sequence>MHSSPAAPASEDSASECSSAPLVGEPPTTTTTESPIVIPPSLVQATLEAAELRGEDVVDVPLTAIAAAAGISRSTLLRRLGGSRRHLDEAVRAAGVDPGERQSVRTRAVLAAARQISEQGLGAVTLEGVAAAAGCSAHSLYVTFGGRDGLLAAIFERYSPLLDLESLMAAAPGDLRTTVRAIYRAMVVSLSREPRVAPALLADLFSRPDGPASQIFQRFFPRLLASVGAWLMGHVQAGRLRPLPQPLLLQQLIGPLAVHMLVRPAWGRALPGELPDVEVACDVFTDNFLRAVATPNLESEA</sequence>
<dbReference type="InterPro" id="IPR036271">
    <property type="entry name" value="Tet_transcr_reg_TetR-rel_C_sf"/>
</dbReference>
<keyword evidence="3" id="KW-0804">Transcription</keyword>
<organism evidence="7 8">
    <name type="scientific">Nannocystis radixulma</name>
    <dbReference type="NCBI Taxonomy" id="2995305"/>
    <lineage>
        <taxon>Bacteria</taxon>
        <taxon>Pseudomonadati</taxon>
        <taxon>Myxococcota</taxon>
        <taxon>Polyangia</taxon>
        <taxon>Nannocystales</taxon>
        <taxon>Nannocystaceae</taxon>
        <taxon>Nannocystis</taxon>
    </lineage>
</organism>
<evidence type="ECO:0000259" key="6">
    <source>
        <dbReference type="PROSITE" id="PS50977"/>
    </source>
</evidence>
<dbReference type="Pfam" id="PF00440">
    <property type="entry name" value="TetR_N"/>
    <property type="match status" value="1"/>
</dbReference>
<feature type="domain" description="HTH tetR-type" evidence="6">
    <location>
        <begin position="102"/>
        <end position="162"/>
    </location>
</feature>
<dbReference type="SUPFAM" id="SSF48498">
    <property type="entry name" value="Tetracyclin repressor-like, C-terminal domain"/>
    <property type="match status" value="1"/>
</dbReference>
<feature type="DNA-binding region" description="H-T-H motif" evidence="4">
    <location>
        <begin position="125"/>
        <end position="144"/>
    </location>
</feature>
<dbReference type="InterPro" id="IPR001647">
    <property type="entry name" value="HTH_TetR"/>
</dbReference>
<dbReference type="EMBL" id="JAQNDN010000015">
    <property type="protein sequence ID" value="MDC0671436.1"/>
    <property type="molecule type" value="Genomic_DNA"/>
</dbReference>
<keyword evidence="2 4" id="KW-0238">DNA-binding</keyword>
<dbReference type="Gene3D" id="1.10.357.10">
    <property type="entry name" value="Tetracycline Repressor, domain 2"/>
    <property type="match status" value="1"/>
</dbReference>
<reference evidence="7 8" key="1">
    <citation type="submission" date="2022-11" db="EMBL/GenBank/DDBJ databases">
        <title>Minimal conservation of predation-associated metabolite biosynthetic gene clusters underscores biosynthetic potential of Myxococcota including descriptions for ten novel species: Archangium lansinium sp. nov., Myxococcus landrumus sp. nov., Nannocystis bai.</title>
        <authorList>
            <person name="Ahearne A."/>
            <person name="Stevens C."/>
            <person name="Dowd S."/>
        </authorList>
    </citation>
    <scope>NUCLEOTIDE SEQUENCE [LARGE SCALE GENOMIC DNA]</scope>
    <source>
        <strain evidence="7 8">NCELM</strain>
    </source>
</reference>
<dbReference type="InterPro" id="IPR050109">
    <property type="entry name" value="HTH-type_TetR-like_transc_reg"/>
</dbReference>
<evidence type="ECO:0000256" key="1">
    <source>
        <dbReference type="ARBA" id="ARBA00023015"/>
    </source>
</evidence>
<evidence type="ECO:0000256" key="5">
    <source>
        <dbReference type="SAM" id="MobiDB-lite"/>
    </source>
</evidence>
<dbReference type="InterPro" id="IPR009057">
    <property type="entry name" value="Homeodomain-like_sf"/>
</dbReference>
<evidence type="ECO:0000256" key="3">
    <source>
        <dbReference type="ARBA" id="ARBA00023163"/>
    </source>
</evidence>
<keyword evidence="1" id="KW-0805">Transcription regulation</keyword>
<keyword evidence="8" id="KW-1185">Reference proteome</keyword>